<evidence type="ECO:0000313" key="3">
    <source>
        <dbReference type="Proteomes" id="UP001234178"/>
    </source>
</evidence>
<keyword evidence="3" id="KW-1185">Reference proteome</keyword>
<protein>
    <submittedName>
        <fullName evidence="2">Uncharacterized protein</fullName>
    </submittedName>
</protein>
<accession>A0ABQ9ZK14</accession>
<dbReference type="Proteomes" id="UP001234178">
    <property type="component" value="Unassembled WGS sequence"/>
</dbReference>
<evidence type="ECO:0000256" key="1">
    <source>
        <dbReference type="SAM" id="MobiDB-lite"/>
    </source>
</evidence>
<dbReference type="EMBL" id="JAOYFB010000004">
    <property type="protein sequence ID" value="KAK4013263.1"/>
    <property type="molecule type" value="Genomic_DNA"/>
</dbReference>
<gene>
    <name evidence="2" type="ORF">OUZ56_025497</name>
</gene>
<organism evidence="2 3">
    <name type="scientific">Daphnia magna</name>
    <dbReference type="NCBI Taxonomy" id="35525"/>
    <lineage>
        <taxon>Eukaryota</taxon>
        <taxon>Metazoa</taxon>
        <taxon>Ecdysozoa</taxon>
        <taxon>Arthropoda</taxon>
        <taxon>Crustacea</taxon>
        <taxon>Branchiopoda</taxon>
        <taxon>Diplostraca</taxon>
        <taxon>Cladocera</taxon>
        <taxon>Anomopoda</taxon>
        <taxon>Daphniidae</taxon>
        <taxon>Daphnia</taxon>
    </lineage>
</organism>
<feature type="region of interest" description="Disordered" evidence="1">
    <location>
        <begin position="40"/>
        <end position="70"/>
    </location>
</feature>
<sequence>MTEIDEHMTGYSTSQVLSVDFRQMILKRYEDIEQYQSLRQSRHHYEQETKPPMSETDDMSTLVGKEPQPNQHHKLLNMKCNHLARNAS</sequence>
<reference evidence="2 3" key="1">
    <citation type="journal article" date="2023" name="Nucleic Acids Res.">
        <title>The hologenome of Daphnia magna reveals possible DNA methylation and microbiome-mediated evolution of the host genome.</title>
        <authorList>
            <person name="Chaturvedi A."/>
            <person name="Li X."/>
            <person name="Dhandapani V."/>
            <person name="Marshall H."/>
            <person name="Kissane S."/>
            <person name="Cuenca-Cambronero M."/>
            <person name="Asole G."/>
            <person name="Calvet F."/>
            <person name="Ruiz-Romero M."/>
            <person name="Marangio P."/>
            <person name="Guigo R."/>
            <person name="Rago D."/>
            <person name="Mirbahai L."/>
            <person name="Eastwood N."/>
            <person name="Colbourne J.K."/>
            <person name="Zhou J."/>
            <person name="Mallon E."/>
            <person name="Orsini L."/>
        </authorList>
    </citation>
    <scope>NUCLEOTIDE SEQUENCE [LARGE SCALE GENOMIC DNA]</scope>
    <source>
        <strain evidence="2">LRV0_1</strain>
    </source>
</reference>
<comment type="caution">
    <text evidence="2">The sequence shown here is derived from an EMBL/GenBank/DDBJ whole genome shotgun (WGS) entry which is preliminary data.</text>
</comment>
<proteinExistence type="predicted"/>
<evidence type="ECO:0000313" key="2">
    <source>
        <dbReference type="EMBL" id="KAK4013263.1"/>
    </source>
</evidence>
<name>A0ABQ9ZK14_9CRUS</name>